<dbReference type="SUPFAM" id="SSF52047">
    <property type="entry name" value="RNI-like"/>
    <property type="match status" value="2"/>
</dbReference>
<dbReference type="SMART" id="SM00220">
    <property type="entry name" value="S_TKc"/>
    <property type="match status" value="2"/>
</dbReference>
<keyword evidence="11 14" id="KW-0472">Membrane</keyword>
<evidence type="ECO:0000256" key="13">
    <source>
        <dbReference type="PROSITE-ProRule" id="PRU10141"/>
    </source>
</evidence>
<evidence type="ECO:0000256" key="1">
    <source>
        <dbReference type="ARBA" id="ARBA00004370"/>
    </source>
</evidence>
<evidence type="ECO:0000256" key="7">
    <source>
        <dbReference type="ARBA" id="ARBA00022741"/>
    </source>
</evidence>
<dbReference type="FunFam" id="3.80.10.10:FF:000824">
    <property type="entry name" value="Receptor-like protein kinase HSL1 isoform A"/>
    <property type="match status" value="2"/>
</dbReference>
<dbReference type="InterPro" id="IPR011009">
    <property type="entry name" value="Kinase-like_dom_sf"/>
</dbReference>
<dbReference type="FunFam" id="3.80.10.10:FF:001160">
    <property type="entry name" value="Receptor-like protein kinase HSL1 isoform A"/>
    <property type="match status" value="2"/>
</dbReference>
<dbReference type="GO" id="GO:0004672">
    <property type="term" value="F:protein kinase activity"/>
    <property type="evidence" value="ECO:0007669"/>
    <property type="project" value="InterPro"/>
</dbReference>
<evidence type="ECO:0000256" key="8">
    <source>
        <dbReference type="ARBA" id="ARBA00022777"/>
    </source>
</evidence>
<gene>
    <name evidence="16" type="ORF">DEO72_LG5g3092</name>
</gene>
<reference evidence="16 17" key="1">
    <citation type="submission" date="2019-04" db="EMBL/GenBank/DDBJ databases">
        <title>An improved genome assembly and genetic linkage map for asparagus bean, Vigna unguiculata ssp. sesquipedialis.</title>
        <authorList>
            <person name="Xia Q."/>
            <person name="Zhang R."/>
            <person name="Dong Y."/>
        </authorList>
    </citation>
    <scope>NUCLEOTIDE SEQUENCE [LARGE SCALE GENOMIC DNA]</scope>
    <source>
        <tissue evidence="16">Leaf</tissue>
    </source>
</reference>
<feature type="binding site" evidence="13">
    <location>
        <position position="1684"/>
    </location>
    <ligand>
        <name>ATP</name>
        <dbReference type="ChEBI" id="CHEBI:30616"/>
    </ligand>
</feature>
<evidence type="ECO:0000256" key="12">
    <source>
        <dbReference type="ARBA" id="ARBA00023180"/>
    </source>
</evidence>
<dbReference type="InterPro" id="IPR008271">
    <property type="entry name" value="Ser/Thr_kinase_AS"/>
</dbReference>
<feature type="transmembrane region" description="Helical" evidence="14">
    <location>
        <begin position="633"/>
        <end position="657"/>
    </location>
</feature>
<dbReference type="InterPro" id="IPR000719">
    <property type="entry name" value="Prot_kinase_dom"/>
</dbReference>
<evidence type="ECO:0000256" key="3">
    <source>
        <dbReference type="ARBA" id="ARBA00022614"/>
    </source>
</evidence>
<keyword evidence="5 14" id="KW-0812">Transmembrane</keyword>
<accession>A0A4D6M1F0</accession>
<sequence>MTIPVQSCIHFSCHIFLVLFFFLVHTSSQSLNDQEHAVLLNIKQYLEDPSFLSHWSSTSSHCSWPEITCTAASVTSLTLSHSNINKTIPPFICDLTNLTHLDFSFNFIPGDFPTPLYNCSKLEYLDLSGNNFDGKVPHDIDRLGANLQYLNLGSTNFYGDVPASIANLKQLRQLKLQFCLLNGTVAAEIDSLPNLEFLDLSSNFLFPKWKLPWNLTKFNKLKVFYLFGTNLVGEIPDNVGDMVALEKLDASKNGLTGGIPSGLFLLKNLTSLYLFENSLSGEIPSVVEALNLVNLDLARNDLTGKIPDDFGKLQQLSWLSLSLNSLSGVIPQSLGTLPALSDFRVFFNNLSGTLPPDFGRYSKLKTFLIASNNFTGKLPDNLCYHGTLLNLSVYENKLSGELPEFLGNCSSLLDLKIHENEFSGNIPNGLWTSFNLSNFMVSHNKFTGVLPERLSWNVSRFEIGYNQFSGGIPSGVSSWTNLVVFDASKNNFNGSIPEGLTALPKLTTLLLDQNQLTGALPSDIISWKSLVTLNLSQNQLSGQIPHAIGQLPVLSQLDLSENGFSGQLPSLSTRLTNLNLSYNHLTGRIQREFENSAYAGSFLGNSGLCSDNPALNLTLCNSGLQRTSKGSSWSIGLIICLAVVALLLALLASVMFIRFQRKRKKGLDNSWKLISFQRVNFTESTIVSSMTEQNIIGSGGYGTVYRIDVGSDYVAVKKIWNNRKLEKKLESSFRAEVRILSNIRHTNIVRLMCCISNEDSMLLVYEYLENLSLDKWLHQSVKPGSVNKVVLDWPKRLKIAIGVAQGLSYMHHDCLPPIVHRDIKTSNILLDSQFNAKVADFGLAKLLIKPGELSTMSAVIGSFGYIAPEFVQSTRVSEKIDVFSFGVVLLELTTGKEASYGDQHSSLSEWAWRHILIGDNVEELLDKNVTEASNIDEMCTVFKLGVMCTATLPTSRPSMKDALQILQSLAEPLFYAEKNFGHYYDAMPLLKSSKETKLNVDHDILLNIKQYLEDPSFLSHWSSTSSHCSWPEITCTAASVTSLTLSHSNINKTIPPFICDLTNLTHLDFSFNFIPGDFPTPLYNCSKLEYLDLSGNNFDGKVPHDIDRLGANLQYLNLGSTNFYGDVPASIANLKQLRQLKLQFCLLNGTVAAEIDSLPNLEFLDLSSNFLFPKWKLPWNLTKFNKLKVFYLFGTNLVGEIPDNVGDMVALEKLDASKNGLTGGIPSGLFLLKNLTSLYLFENSLSGEIPSVVEALNLVNLDLARNDLTGKIPDDFGKLQQLSWLSLSLNSLSGVIPQSLGTLPALSDFRVFFNNLSGTLPPDFGRYSKLKTFLIASNNFTGKLPDNLCYHGTLLNLSVYENKLSGELPEFLGNCSSLLDLKIHENEFSGNIPNGLWTSFNLSNFMVSHNKFTGVLPERLSWNVSRFEIGYNQFSGGIPSGVSSWTNLVVFDASKNNFNGSIPEGLTALPKLTTLLLDQNQLTGALPSDIISWKSLVTLNLSQNQLSGQIPHAIGQLPVLSQLDLSENGFSGQLPSLSTRLTNLNLSYNHLTGRIQREFENSAYAGSFLGNSGLCSDNPALNLTLCNSGLQRTSKGSSWSIGLIICLAVVALLLALLASVMFIRFQRKRKKGLDNSWKLISFQRVNFTESTIVSSMTEQNIIGSGGYGTVYRIDVGSDYVAVKKIWNNRKLEKKLESSFRAEVRILSNIRHTNIVRLMCCISNEDSMLLVYEYLENLSLDKWLHQSVKPGSVNKVVLDWPKRLKIAIGVAQGLSYMHHDCLPPIVHRDIKTSNILLDSQFNAKVADFGLAKLLIKPGELSTMSAVIGSFGYIAPEFVQSTRVSEKIDVFSFGVVLLELTTGKEASYGDQHSSLSEWAWRHILIGDNVEELLDKNVTEASNIDEMCTVFKLGVMCTATLPTSRPSMKDALQILQSLAEPLFYAEKNFGHYYDAMPLLKSSKETKLNVDHDSE</sequence>
<feature type="transmembrane region" description="Helical" evidence="14">
    <location>
        <begin position="1599"/>
        <end position="1623"/>
    </location>
</feature>
<comment type="subcellular location">
    <subcellularLocation>
        <location evidence="1">Membrane</location>
    </subcellularLocation>
</comment>
<keyword evidence="8" id="KW-0418">Kinase</keyword>
<dbReference type="Pfam" id="PF08263">
    <property type="entry name" value="LRRNT_2"/>
    <property type="match status" value="2"/>
</dbReference>
<dbReference type="PROSITE" id="PS50011">
    <property type="entry name" value="PROTEIN_KINASE_DOM"/>
    <property type="match status" value="2"/>
</dbReference>
<evidence type="ECO:0000256" key="14">
    <source>
        <dbReference type="SAM" id="Phobius"/>
    </source>
</evidence>
<keyword evidence="6" id="KW-0677">Repeat</keyword>
<dbReference type="PANTHER" id="PTHR48056:SF29">
    <property type="entry name" value="RECEPTOR-LIKE PROTEIN KINASE HSL1"/>
    <property type="match status" value="1"/>
</dbReference>
<dbReference type="PROSITE" id="PS00107">
    <property type="entry name" value="PROTEIN_KINASE_ATP"/>
    <property type="match status" value="2"/>
</dbReference>
<dbReference type="CDD" id="cd14066">
    <property type="entry name" value="STKc_IRAK"/>
    <property type="match status" value="2"/>
</dbReference>
<protein>
    <submittedName>
        <fullName evidence="16">Leucine-rich repeat family protein</fullName>
    </submittedName>
</protein>
<keyword evidence="9 13" id="KW-0067">ATP-binding</keyword>
<evidence type="ECO:0000313" key="16">
    <source>
        <dbReference type="EMBL" id="QCD95002.1"/>
    </source>
</evidence>
<evidence type="ECO:0000256" key="6">
    <source>
        <dbReference type="ARBA" id="ARBA00022737"/>
    </source>
</evidence>
<dbReference type="GO" id="GO:0033612">
    <property type="term" value="F:receptor serine/threonine kinase binding"/>
    <property type="evidence" value="ECO:0007669"/>
    <property type="project" value="TreeGrafter"/>
</dbReference>
<evidence type="ECO:0000313" key="17">
    <source>
        <dbReference type="Proteomes" id="UP000501690"/>
    </source>
</evidence>
<dbReference type="FunFam" id="3.80.10.10:FF:001670">
    <property type="entry name" value="Putative leucine-rich repeat receptor-like protein kinase family protein"/>
    <property type="match status" value="2"/>
</dbReference>
<name>A0A4D6M1F0_VIGUN</name>
<evidence type="ECO:0000259" key="15">
    <source>
        <dbReference type="PROSITE" id="PS50011"/>
    </source>
</evidence>
<dbReference type="FunFam" id="1.10.510.10:FF:000365">
    <property type="entry name" value="Leucine-rich repeat receptor-like serine/threonine-protein kinase At1g17230"/>
    <property type="match status" value="2"/>
</dbReference>
<evidence type="ECO:0000256" key="5">
    <source>
        <dbReference type="ARBA" id="ARBA00022692"/>
    </source>
</evidence>
<keyword evidence="17" id="KW-1185">Reference proteome</keyword>
<evidence type="ECO:0000256" key="10">
    <source>
        <dbReference type="ARBA" id="ARBA00022989"/>
    </source>
</evidence>
<dbReference type="InterPro" id="IPR001611">
    <property type="entry name" value="Leu-rich_rpt"/>
</dbReference>
<comment type="similarity">
    <text evidence="2">Belongs to the protein kinase superfamily. Ser/Thr protein kinase family.</text>
</comment>
<dbReference type="InterPro" id="IPR050647">
    <property type="entry name" value="Plant_LRR-RLKs"/>
</dbReference>
<dbReference type="Pfam" id="PF13855">
    <property type="entry name" value="LRR_8"/>
    <property type="match status" value="2"/>
</dbReference>
<dbReference type="FunFam" id="3.30.200.20:FF:000512">
    <property type="entry name" value="Receptor-like protein kinase HSL1"/>
    <property type="match status" value="2"/>
</dbReference>
<dbReference type="SMART" id="SM00365">
    <property type="entry name" value="LRR_SD22"/>
    <property type="match status" value="6"/>
</dbReference>
<dbReference type="Gene3D" id="3.30.200.20">
    <property type="entry name" value="Phosphorylase Kinase, domain 1"/>
    <property type="match status" value="2"/>
</dbReference>
<dbReference type="Gene3D" id="1.10.510.10">
    <property type="entry name" value="Transferase(Phosphotransferase) domain 1"/>
    <property type="match status" value="2"/>
</dbReference>
<keyword evidence="3" id="KW-0433">Leucine-rich repeat</keyword>
<dbReference type="InterPro" id="IPR013210">
    <property type="entry name" value="LRR_N_plant-typ"/>
</dbReference>
<keyword evidence="10 14" id="KW-1133">Transmembrane helix</keyword>
<dbReference type="SUPFAM" id="SSF56112">
    <property type="entry name" value="Protein kinase-like (PK-like)"/>
    <property type="match status" value="2"/>
</dbReference>
<proteinExistence type="inferred from homology"/>
<evidence type="ECO:0000256" key="2">
    <source>
        <dbReference type="ARBA" id="ARBA00008684"/>
    </source>
</evidence>
<dbReference type="EMBL" id="CP039349">
    <property type="protein sequence ID" value="QCD95002.1"/>
    <property type="molecule type" value="Genomic_DNA"/>
</dbReference>
<dbReference type="Proteomes" id="UP000501690">
    <property type="component" value="Linkage Group LG5"/>
</dbReference>
<dbReference type="PANTHER" id="PTHR48056">
    <property type="entry name" value="LRR RECEPTOR-LIKE SERINE/THREONINE-PROTEIN KINASE-RELATED"/>
    <property type="match status" value="1"/>
</dbReference>
<dbReference type="Pfam" id="PF00560">
    <property type="entry name" value="LRR_1"/>
    <property type="match status" value="6"/>
</dbReference>
<evidence type="ECO:0000256" key="4">
    <source>
        <dbReference type="ARBA" id="ARBA00022679"/>
    </source>
</evidence>
<keyword evidence="4" id="KW-0808">Transferase</keyword>
<feature type="transmembrane region" description="Helical" evidence="14">
    <location>
        <begin position="7"/>
        <end position="24"/>
    </location>
</feature>
<dbReference type="InterPro" id="IPR003591">
    <property type="entry name" value="Leu-rich_rpt_typical-subtyp"/>
</dbReference>
<dbReference type="SMART" id="SM00369">
    <property type="entry name" value="LRR_TYP"/>
    <property type="match status" value="10"/>
</dbReference>
<feature type="binding site" evidence="13">
    <location>
        <position position="718"/>
    </location>
    <ligand>
        <name>ATP</name>
        <dbReference type="ChEBI" id="CHEBI:30616"/>
    </ligand>
</feature>
<feature type="domain" description="Protein kinase" evidence="15">
    <location>
        <begin position="1656"/>
        <end position="1940"/>
    </location>
</feature>
<organism evidence="16 17">
    <name type="scientific">Vigna unguiculata</name>
    <name type="common">Cowpea</name>
    <dbReference type="NCBI Taxonomy" id="3917"/>
    <lineage>
        <taxon>Eukaryota</taxon>
        <taxon>Viridiplantae</taxon>
        <taxon>Streptophyta</taxon>
        <taxon>Embryophyta</taxon>
        <taxon>Tracheophyta</taxon>
        <taxon>Spermatophyta</taxon>
        <taxon>Magnoliopsida</taxon>
        <taxon>eudicotyledons</taxon>
        <taxon>Gunneridae</taxon>
        <taxon>Pentapetalae</taxon>
        <taxon>rosids</taxon>
        <taxon>fabids</taxon>
        <taxon>Fabales</taxon>
        <taxon>Fabaceae</taxon>
        <taxon>Papilionoideae</taxon>
        <taxon>50 kb inversion clade</taxon>
        <taxon>NPAAA clade</taxon>
        <taxon>indigoferoid/millettioid clade</taxon>
        <taxon>Phaseoleae</taxon>
        <taxon>Vigna</taxon>
    </lineage>
</organism>
<evidence type="ECO:0000256" key="9">
    <source>
        <dbReference type="ARBA" id="ARBA00022840"/>
    </source>
</evidence>
<feature type="domain" description="Protein kinase" evidence="15">
    <location>
        <begin position="690"/>
        <end position="974"/>
    </location>
</feature>
<dbReference type="Gene3D" id="3.80.10.10">
    <property type="entry name" value="Ribonuclease Inhibitor"/>
    <property type="match status" value="8"/>
</dbReference>
<dbReference type="InterPro" id="IPR032675">
    <property type="entry name" value="LRR_dom_sf"/>
</dbReference>
<dbReference type="GO" id="GO:0005524">
    <property type="term" value="F:ATP binding"/>
    <property type="evidence" value="ECO:0007669"/>
    <property type="project" value="UniProtKB-UniRule"/>
</dbReference>
<dbReference type="PROSITE" id="PS00108">
    <property type="entry name" value="PROTEIN_KINASE_ST"/>
    <property type="match status" value="2"/>
</dbReference>
<keyword evidence="12" id="KW-0325">Glycoprotein</keyword>
<dbReference type="GO" id="GO:0016020">
    <property type="term" value="C:membrane"/>
    <property type="evidence" value="ECO:0007669"/>
    <property type="project" value="UniProtKB-SubCell"/>
</dbReference>
<dbReference type="Pfam" id="PF00069">
    <property type="entry name" value="Pkinase"/>
    <property type="match status" value="2"/>
</dbReference>
<dbReference type="SUPFAM" id="SSF52058">
    <property type="entry name" value="L domain-like"/>
    <property type="match status" value="2"/>
</dbReference>
<evidence type="ECO:0000256" key="11">
    <source>
        <dbReference type="ARBA" id="ARBA00023136"/>
    </source>
</evidence>
<keyword evidence="7 13" id="KW-0547">Nucleotide-binding</keyword>
<dbReference type="InterPro" id="IPR017441">
    <property type="entry name" value="Protein_kinase_ATP_BS"/>
</dbReference>